<dbReference type="KEGG" id="rsb:RS694_01145"/>
<dbReference type="RefSeq" id="WP_029707900.1">
    <property type="nucleotide sequence ID" value="NZ_CP019239.1"/>
</dbReference>
<dbReference type="EMBL" id="CP019239">
    <property type="protein sequence ID" value="APW41284.1"/>
    <property type="molecule type" value="Genomic_DNA"/>
</dbReference>
<reference evidence="2 3" key="1">
    <citation type="submission" date="2017-01" db="EMBL/GenBank/DDBJ databases">
        <authorList>
            <person name="Mah S.A."/>
            <person name="Swanson W.J."/>
            <person name="Moy G.W."/>
            <person name="Vacquier V.D."/>
        </authorList>
    </citation>
    <scope>NUCLEOTIDE SEQUENCE [LARGE SCALE GENOMIC DNA]</scope>
    <source>
        <strain evidence="2 3">DSM 22694</strain>
    </source>
</reference>
<name>A0A1P8K5I5_9BURK</name>
<keyword evidence="3" id="KW-1185">Reference proteome</keyword>
<sequence>MKQWWLKQSARIDALSLRERLFLFLSVIACCLALADVLWLSPAMGEHTLQTQQSAAQNTELQRLRTELQSTPKPVDVNLPLRSEQAALQQQLVELKSNIAAAAGGGSLALEPVLAEFLRRRAGLTLLSTATLADDASAGKDAAVTGITRRGVELKVSGPYGELQSYVKSLEQALPNLRWGPMQLLSDKQPPVLQLQVFVLEVQP</sequence>
<proteinExistence type="predicted"/>
<protein>
    <recommendedName>
        <fullName evidence="4">MSHA biogenesis protein MshJ</fullName>
    </recommendedName>
</protein>
<evidence type="ECO:0000313" key="3">
    <source>
        <dbReference type="Proteomes" id="UP000186110"/>
    </source>
</evidence>
<accession>A0A1P8K5I5</accession>
<evidence type="ECO:0008006" key="4">
    <source>
        <dbReference type="Google" id="ProtNLM"/>
    </source>
</evidence>
<organism evidence="2 3">
    <name type="scientific">Rhodoferax saidenbachensis</name>
    <dbReference type="NCBI Taxonomy" id="1484693"/>
    <lineage>
        <taxon>Bacteria</taxon>
        <taxon>Pseudomonadati</taxon>
        <taxon>Pseudomonadota</taxon>
        <taxon>Betaproteobacteria</taxon>
        <taxon>Burkholderiales</taxon>
        <taxon>Comamonadaceae</taxon>
        <taxon>Rhodoferax</taxon>
    </lineage>
</organism>
<keyword evidence="1" id="KW-0812">Transmembrane</keyword>
<dbReference type="AlphaFoldDB" id="A0A1P8K5I5"/>
<evidence type="ECO:0000313" key="2">
    <source>
        <dbReference type="EMBL" id="APW41284.1"/>
    </source>
</evidence>
<feature type="transmembrane region" description="Helical" evidence="1">
    <location>
        <begin position="21"/>
        <end position="40"/>
    </location>
</feature>
<dbReference type="STRING" id="1484693.RS694_01145"/>
<keyword evidence="1" id="KW-0472">Membrane</keyword>
<keyword evidence="1" id="KW-1133">Transmembrane helix</keyword>
<dbReference type="Proteomes" id="UP000186110">
    <property type="component" value="Chromosome"/>
</dbReference>
<evidence type="ECO:0000256" key="1">
    <source>
        <dbReference type="SAM" id="Phobius"/>
    </source>
</evidence>
<gene>
    <name evidence="2" type="ORF">RS694_01145</name>
</gene>